<protein>
    <submittedName>
        <fullName evidence="1">Uncharacterized protein</fullName>
    </submittedName>
</protein>
<organism evidence="1">
    <name type="scientific">Anguilla anguilla</name>
    <name type="common">European freshwater eel</name>
    <name type="synonym">Muraena anguilla</name>
    <dbReference type="NCBI Taxonomy" id="7936"/>
    <lineage>
        <taxon>Eukaryota</taxon>
        <taxon>Metazoa</taxon>
        <taxon>Chordata</taxon>
        <taxon>Craniata</taxon>
        <taxon>Vertebrata</taxon>
        <taxon>Euteleostomi</taxon>
        <taxon>Actinopterygii</taxon>
        <taxon>Neopterygii</taxon>
        <taxon>Teleostei</taxon>
        <taxon>Anguilliformes</taxon>
        <taxon>Anguillidae</taxon>
        <taxon>Anguilla</taxon>
    </lineage>
</organism>
<dbReference type="AlphaFoldDB" id="A0A0E9TSM9"/>
<proteinExistence type="predicted"/>
<evidence type="ECO:0000313" key="1">
    <source>
        <dbReference type="EMBL" id="JAH56566.1"/>
    </source>
</evidence>
<name>A0A0E9TSM9_ANGAN</name>
<sequence>MRICKKIAAGGISTVQEVFVGKRLRLNVKISQVQLSYPSRKSVWSKEQLYTHKNSTTSTI</sequence>
<dbReference type="EMBL" id="GBXM01052011">
    <property type="protein sequence ID" value="JAH56566.1"/>
    <property type="molecule type" value="Transcribed_RNA"/>
</dbReference>
<accession>A0A0E9TSM9</accession>
<reference evidence="1" key="1">
    <citation type="submission" date="2014-11" db="EMBL/GenBank/DDBJ databases">
        <authorList>
            <person name="Amaro Gonzalez C."/>
        </authorList>
    </citation>
    <scope>NUCLEOTIDE SEQUENCE</scope>
</reference>
<reference evidence="1" key="2">
    <citation type="journal article" date="2015" name="Fish Shellfish Immunol.">
        <title>Early steps in the European eel (Anguilla anguilla)-Vibrio vulnificus interaction in the gills: Role of the RtxA13 toxin.</title>
        <authorList>
            <person name="Callol A."/>
            <person name="Pajuelo D."/>
            <person name="Ebbesson L."/>
            <person name="Teles M."/>
            <person name="MacKenzie S."/>
            <person name="Amaro C."/>
        </authorList>
    </citation>
    <scope>NUCLEOTIDE SEQUENCE</scope>
</reference>